<organism evidence="2 3">
    <name type="scientific">Bernardetia litoralis (strain ATCC 23117 / DSM 6794 / NBRC 15988 / NCIMB 1366 / Fx l1 / Sio-4)</name>
    <name type="common">Flexibacter litoralis</name>
    <dbReference type="NCBI Taxonomy" id="880071"/>
    <lineage>
        <taxon>Bacteria</taxon>
        <taxon>Pseudomonadati</taxon>
        <taxon>Bacteroidota</taxon>
        <taxon>Cytophagia</taxon>
        <taxon>Cytophagales</taxon>
        <taxon>Bernardetiaceae</taxon>
        <taxon>Bernardetia</taxon>
    </lineage>
</organism>
<dbReference type="HOGENOM" id="CLU_1658247_0_0_10"/>
<gene>
    <name evidence="2" type="ordered locus">Fleli_2481</name>
</gene>
<dbReference type="AlphaFoldDB" id="I4ALL1"/>
<evidence type="ECO:0008006" key="4">
    <source>
        <dbReference type="Google" id="ProtNLM"/>
    </source>
</evidence>
<sequence precursor="true">MKKIKILAYIMALLYFSACSSCPDQYGDDDGEERLYFTLRYEQNTNDWRPVIGAFGYIPEDSVKMYDVNGNLIDDFWIATGGGESSIPIVDSSTPRGEDISNTYFLYLSYEDTDTMRVEFKLKKGECKNILEYGNFFYNNNLINENENTSFNLGGTIIK</sequence>
<feature type="chain" id="PRO_5003685872" description="Lipoprotein" evidence="1">
    <location>
        <begin position="22"/>
        <end position="159"/>
    </location>
</feature>
<protein>
    <recommendedName>
        <fullName evidence="4">Lipoprotein</fullName>
    </recommendedName>
</protein>
<evidence type="ECO:0000256" key="1">
    <source>
        <dbReference type="SAM" id="SignalP"/>
    </source>
</evidence>
<dbReference type="EMBL" id="CP003345">
    <property type="protein sequence ID" value="AFM04846.1"/>
    <property type="molecule type" value="Genomic_DNA"/>
</dbReference>
<reference evidence="3" key="1">
    <citation type="submission" date="2012-06" db="EMBL/GenBank/DDBJ databases">
        <title>The complete genome of Flexibacter litoralis DSM 6794.</title>
        <authorList>
            <person name="Lucas S."/>
            <person name="Copeland A."/>
            <person name="Lapidus A."/>
            <person name="Glavina del Rio T."/>
            <person name="Dalin E."/>
            <person name="Tice H."/>
            <person name="Bruce D."/>
            <person name="Goodwin L."/>
            <person name="Pitluck S."/>
            <person name="Peters L."/>
            <person name="Ovchinnikova G."/>
            <person name="Lu M."/>
            <person name="Kyrpides N."/>
            <person name="Mavromatis K."/>
            <person name="Ivanova N."/>
            <person name="Brettin T."/>
            <person name="Detter J.C."/>
            <person name="Han C."/>
            <person name="Larimer F."/>
            <person name="Land M."/>
            <person name="Hauser L."/>
            <person name="Markowitz V."/>
            <person name="Cheng J.-F."/>
            <person name="Hugenholtz P."/>
            <person name="Woyke T."/>
            <person name="Wu D."/>
            <person name="Spring S."/>
            <person name="Lang E."/>
            <person name="Kopitz M."/>
            <person name="Brambilla E."/>
            <person name="Klenk H.-P."/>
            <person name="Eisen J.A."/>
        </authorList>
    </citation>
    <scope>NUCLEOTIDE SEQUENCE [LARGE SCALE GENOMIC DNA]</scope>
    <source>
        <strain evidence="3">ATCC 23117 / DSM 6794 / NBRC 15988 / NCIMB 1366 / Sio-4</strain>
    </source>
</reference>
<evidence type="ECO:0000313" key="2">
    <source>
        <dbReference type="EMBL" id="AFM04846.1"/>
    </source>
</evidence>
<dbReference type="KEGG" id="fli:Fleli_2481"/>
<dbReference type="RefSeq" id="WP_014798283.1">
    <property type="nucleotide sequence ID" value="NC_018018.1"/>
</dbReference>
<keyword evidence="1" id="KW-0732">Signal</keyword>
<accession>I4ALL1</accession>
<keyword evidence="3" id="KW-1185">Reference proteome</keyword>
<dbReference type="STRING" id="880071.Fleli_2481"/>
<evidence type="ECO:0000313" key="3">
    <source>
        <dbReference type="Proteomes" id="UP000006054"/>
    </source>
</evidence>
<dbReference type="Proteomes" id="UP000006054">
    <property type="component" value="Chromosome"/>
</dbReference>
<name>I4ALL1_BERLS</name>
<proteinExistence type="predicted"/>
<feature type="signal peptide" evidence="1">
    <location>
        <begin position="1"/>
        <end position="21"/>
    </location>
</feature>